<gene>
    <name evidence="1" type="ordered locus">GM21_0789</name>
</gene>
<dbReference type="AlphaFoldDB" id="C6E123"/>
<organism evidence="1">
    <name type="scientific">Geobacter sp. (strain M21)</name>
    <dbReference type="NCBI Taxonomy" id="443144"/>
    <lineage>
        <taxon>Bacteria</taxon>
        <taxon>Pseudomonadati</taxon>
        <taxon>Thermodesulfobacteriota</taxon>
        <taxon>Desulfuromonadia</taxon>
        <taxon>Geobacterales</taxon>
        <taxon>Geobacteraceae</taxon>
        <taxon>Geobacter</taxon>
    </lineage>
</organism>
<accession>C6E123</accession>
<name>C6E123_GEOSM</name>
<sequence length="468" mass="52816">MTTAEILAALMRECPNGVSFESMAVRLLRQKVPFETGQIEDLKAEMFQLGNGLWYSREMISDADSLLAFHGQAMEWLKEYSCFSVEQLFKGFCGVLHHIATAEDCTAFLRRLGFTVAVWRYGGCFCYYPAPSLDDRLTAISEMIAGWLEEADGTLTFHGIEQVMPHLTVEALENIRVRFLPEVHAVEVGGVPCWCHTEAIPLPEDFSEKLTTVVDTLVELEERMSAANIEFALNLLYRIRFRKEYALPDNATFLNVCAKHYLGRNDVFPSTKKLHVRSKDCSVQGRRVRSANTRFHTLGVPVGAKLVFTKDSHINCTVLNDSNQVEYEGKPWAISALAMYLLGGITVNGFAYFTYENEILSDRRLRLEQDGKQEEIPPPPKVPEVESKIIGLEGRPLSPSTWRSFRADGTNPRVAVWVRRIKHGESEEQIARESGYAVSTVKVMISNFRLYLKVCRLNGIVPEGDSDV</sequence>
<proteinExistence type="predicted"/>
<dbReference type="HOGENOM" id="CLU_583630_0_0_7"/>
<dbReference type="EMBL" id="CP001661">
    <property type="protein sequence ID" value="ACT16863.1"/>
    <property type="molecule type" value="Genomic_DNA"/>
</dbReference>
<evidence type="ECO:0000313" key="1">
    <source>
        <dbReference type="EMBL" id="ACT16863.1"/>
    </source>
</evidence>
<dbReference type="STRING" id="443144.GM21_0789"/>
<protein>
    <submittedName>
        <fullName evidence="1">Uncharacterized protein</fullName>
    </submittedName>
</protein>
<dbReference type="KEGG" id="gem:GM21_0789"/>
<reference evidence="1" key="1">
    <citation type="submission" date="2009-07" db="EMBL/GenBank/DDBJ databases">
        <title>Complete sequence of Geobacter sp. M21.</title>
        <authorList>
            <consortium name="US DOE Joint Genome Institute"/>
            <person name="Lucas S."/>
            <person name="Copeland A."/>
            <person name="Lapidus A."/>
            <person name="Glavina del Rio T."/>
            <person name="Dalin E."/>
            <person name="Tice H."/>
            <person name="Bruce D."/>
            <person name="Goodwin L."/>
            <person name="Pitluck S."/>
            <person name="Saunders E."/>
            <person name="Brettin T."/>
            <person name="Detter J.C."/>
            <person name="Han C."/>
            <person name="Larimer F."/>
            <person name="Land M."/>
            <person name="Hauser L."/>
            <person name="Kyrpides N."/>
            <person name="Ovchinnikova G."/>
            <person name="Lovley D."/>
        </authorList>
    </citation>
    <scope>NUCLEOTIDE SEQUENCE [LARGE SCALE GENOMIC DNA]</scope>
    <source>
        <strain evidence="1">M21</strain>
    </source>
</reference>